<dbReference type="AlphaFoldDB" id="A0A074Z8Z5"/>
<protein>
    <submittedName>
        <fullName evidence="1">Uncharacterized protein</fullName>
    </submittedName>
</protein>
<reference evidence="1 2" key="1">
    <citation type="submission" date="2013-11" db="EMBL/GenBank/DDBJ databases">
        <title>Opisthorchis viverrini - life in the bile duct.</title>
        <authorList>
            <person name="Young N.D."/>
            <person name="Nagarajan N."/>
            <person name="Lin S.J."/>
            <person name="Korhonen P.K."/>
            <person name="Jex A.R."/>
            <person name="Hall R.S."/>
            <person name="Safavi-Hemami H."/>
            <person name="Kaewkong W."/>
            <person name="Bertrand D."/>
            <person name="Gao S."/>
            <person name="Seet Q."/>
            <person name="Wongkham S."/>
            <person name="Teh B.T."/>
            <person name="Wongkham C."/>
            <person name="Intapan P.M."/>
            <person name="Maleewong W."/>
            <person name="Yang X."/>
            <person name="Hu M."/>
            <person name="Wang Z."/>
            <person name="Hofmann A."/>
            <person name="Sternberg P.W."/>
            <person name="Tan P."/>
            <person name="Wang J."/>
            <person name="Gasser R.B."/>
        </authorList>
    </citation>
    <scope>NUCLEOTIDE SEQUENCE [LARGE SCALE GENOMIC DNA]</scope>
</reference>
<name>A0A074Z8Z5_OPIVI</name>
<evidence type="ECO:0000313" key="2">
    <source>
        <dbReference type="Proteomes" id="UP000054324"/>
    </source>
</evidence>
<dbReference type="CTD" id="20322685"/>
<dbReference type="KEGG" id="ovi:T265_08506"/>
<dbReference type="RefSeq" id="XP_009172591.1">
    <property type="nucleotide sequence ID" value="XM_009174327.1"/>
</dbReference>
<sequence length="147" mass="16886">MKSMFNSDASLPYNHHLFESPILKKTIKVDGEAGYNYSQMAQNEFTDRKIRGSNPTSTSLFLSGIGQPSRFLQVARQLDIRGHDISVQNRCYNYDLFERFIVKKRTNVDGEGAWCYLTTIILWCIHLQTLIQAVFVETNEKNATEIS</sequence>
<dbReference type="OrthoDB" id="10068367at2759"/>
<dbReference type="GeneID" id="20322685"/>
<gene>
    <name evidence="1" type="ORF">T265_08506</name>
</gene>
<proteinExistence type="predicted"/>
<dbReference type="Proteomes" id="UP000054324">
    <property type="component" value="Unassembled WGS sequence"/>
</dbReference>
<accession>A0A074Z8Z5</accession>
<keyword evidence="2" id="KW-1185">Reference proteome</keyword>
<dbReference type="EMBL" id="KL596841">
    <property type="protein sequence ID" value="KER23651.1"/>
    <property type="molecule type" value="Genomic_DNA"/>
</dbReference>
<evidence type="ECO:0000313" key="1">
    <source>
        <dbReference type="EMBL" id="KER23651.1"/>
    </source>
</evidence>
<organism evidence="1 2">
    <name type="scientific">Opisthorchis viverrini</name>
    <name type="common">Southeast Asian liver fluke</name>
    <dbReference type="NCBI Taxonomy" id="6198"/>
    <lineage>
        <taxon>Eukaryota</taxon>
        <taxon>Metazoa</taxon>
        <taxon>Spiralia</taxon>
        <taxon>Lophotrochozoa</taxon>
        <taxon>Platyhelminthes</taxon>
        <taxon>Trematoda</taxon>
        <taxon>Digenea</taxon>
        <taxon>Opisthorchiida</taxon>
        <taxon>Opisthorchiata</taxon>
        <taxon>Opisthorchiidae</taxon>
        <taxon>Opisthorchis</taxon>
    </lineage>
</organism>